<evidence type="ECO:0000313" key="4">
    <source>
        <dbReference type="EMBL" id="USW50091.1"/>
    </source>
</evidence>
<evidence type="ECO:0000256" key="3">
    <source>
        <dbReference type="SAM" id="SignalP"/>
    </source>
</evidence>
<dbReference type="PANTHER" id="PTHR31047:SF1">
    <property type="entry name" value="DUF1237 DOMAIN-CONTAINING PROTEIN"/>
    <property type="match status" value="1"/>
</dbReference>
<name>A0A9Q9AQ91_9PEZI</name>
<dbReference type="SMART" id="SM01149">
    <property type="entry name" value="DUF1237"/>
    <property type="match status" value="1"/>
</dbReference>
<dbReference type="GO" id="GO:0016798">
    <property type="term" value="F:hydrolase activity, acting on glycosyl bonds"/>
    <property type="evidence" value="ECO:0007669"/>
    <property type="project" value="UniProtKB-KW"/>
</dbReference>
<keyword evidence="2" id="KW-1133">Transmembrane helix</keyword>
<sequence length="635" mass="70426">MFHLLPIAALAAITAAQIAQWNDEFTPVEEEEELCPGYGRYSDHFHGPGSGGAHNLSYMRPEPRCRTFNSSIVEVAIEETKAAITDVDLRRLFENAYPSTLDTTVSWRGVSENNTEEELAFIITGDIDAMWLRDSANQLQSYAPLLAASSNNESLASLFRGAINLQARYVLTSPYCNAFQAPVEQGRNRVHNTAYGGYKVKPAYSWDVVFECKYELDSLAAFLQLSHTYFDKTGDLEFFRKFNWVPAVEMVLEVAQNMTHATYNENGTTAEQSYKFSQMKNHGIGNPVATDTGLVRSFFRPSDDSALYQLFIPANMMFSQFLGSAADIVKQLGNETLASSMKDKASSIRAAITEHGITHTKQHGDVYAFEVDGYGGINLMDDSNSPSLLSSAFFGYHDIKDPVYQNTRARVLSTYNPYWAHGKHISAIGGPHNGPGNAWPMSSIMRIFTSDDDEEITQQLKQLVSSTDHLGLIHESVNAHNSSGWSRSWFAWANGLFGQCILDLKERKPHLLQLDFQDVLVDSHDDHGNMEYKPLGSATASEENTVAQTFNPGPPPTPESLPAHEDEHEEPAHGHGDMMSGHGHDAAAPHRPLHIEESAMTWFWLMTGFLAACSALIVVAFRSRQRSYASKGGCI</sequence>
<protein>
    <submittedName>
        <fullName evidence="4">Metal-independent alpha-mannosidase, six-hairpin glycosidase superfamily</fullName>
    </submittedName>
</protein>
<evidence type="ECO:0000256" key="2">
    <source>
        <dbReference type="SAM" id="Phobius"/>
    </source>
</evidence>
<evidence type="ECO:0000313" key="5">
    <source>
        <dbReference type="Proteomes" id="UP001056384"/>
    </source>
</evidence>
<gene>
    <name evidence="4" type="ORF">Slin15195_G034100</name>
</gene>
<dbReference type="Gene3D" id="1.50.10.10">
    <property type="match status" value="1"/>
</dbReference>
<dbReference type="AlphaFoldDB" id="A0A9Q9AQ91"/>
<accession>A0A9Q9AQ91</accession>
<keyword evidence="5" id="KW-1185">Reference proteome</keyword>
<keyword evidence="4" id="KW-0378">Hydrolase</keyword>
<dbReference type="PANTHER" id="PTHR31047">
    <property type="entry name" value="MEIOTICALLY UP-REGULATED GENE 157 PROTEIN"/>
    <property type="match status" value="1"/>
</dbReference>
<dbReference type="SUPFAM" id="SSF48208">
    <property type="entry name" value="Six-hairpin glycosidases"/>
    <property type="match status" value="1"/>
</dbReference>
<feature type="chain" id="PRO_5040320482" evidence="3">
    <location>
        <begin position="17"/>
        <end position="635"/>
    </location>
</feature>
<feature type="compositionally biased region" description="Basic and acidic residues" evidence="1">
    <location>
        <begin position="562"/>
        <end position="588"/>
    </location>
</feature>
<reference evidence="4" key="1">
    <citation type="submission" date="2022-06" db="EMBL/GenBank/DDBJ databases">
        <title>Complete genome sequences of two strains of the flax pathogen Septoria linicola.</title>
        <authorList>
            <person name="Lapalu N."/>
            <person name="Simon A."/>
            <person name="Demenou B."/>
            <person name="Paumier D."/>
            <person name="Guillot M.-P."/>
            <person name="Gout L."/>
            <person name="Valade R."/>
        </authorList>
    </citation>
    <scope>NUCLEOTIDE SEQUENCE</scope>
    <source>
        <strain evidence="4">SE15195</strain>
    </source>
</reference>
<keyword evidence="2" id="KW-0472">Membrane</keyword>
<dbReference type="InterPro" id="IPR008928">
    <property type="entry name" value="6-hairpin_glycosidase_sf"/>
</dbReference>
<dbReference type="InterPro" id="IPR012341">
    <property type="entry name" value="6hp_glycosidase-like_sf"/>
</dbReference>
<evidence type="ECO:0000256" key="1">
    <source>
        <dbReference type="SAM" id="MobiDB-lite"/>
    </source>
</evidence>
<feature type="transmembrane region" description="Helical" evidence="2">
    <location>
        <begin position="602"/>
        <end position="621"/>
    </location>
</feature>
<keyword evidence="4" id="KW-0326">Glycosidase</keyword>
<feature type="signal peptide" evidence="3">
    <location>
        <begin position="1"/>
        <end position="16"/>
    </location>
</feature>
<dbReference type="Proteomes" id="UP001056384">
    <property type="component" value="Chromosome 2"/>
</dbReference>
<feature type="region of interest" description="Disordered" evidence="1">
    <location>
        <begin position="530"/>
        <end position="588"/>
    </location>
</feature>
<dbReference type="EMBL" id="CP099419">
    <property type="protein sequence ID" value="USW50091.1"/>
    <property type="molecule type" value="Genomic_DNA"/>
</dbReference>
<dbReference type="InterPro" id="IPR008313">
    <property type="entry name" value="GH125"/>
</dbReference>
<keyword evidence="2" id="KW-0812">Transmembrane</keyword>
<dbReference type="Pfam" id="PF06824">
    <property type="entry name" value="Glyco_hydro_125"/>
    <property type="match status" value="1"/>
</dbReference>
<feature type="compositionally biased region" description="Polar residues" evidence="1">
    <location>
        <begin position="538"/>
        <end position="551"/>
    </location>
</feature>
<proteinExistence type="predicted"/>
<organism evidence="4 5">
    <name type="scientific">Septoria linicola</name>
    <dbReference type="NCBI Taxonomy" id="215465"/>
    <lineage>
        <taxon>Eukaryota</taxon>
        <taxon>Fungi</taxon>
        <taxon>Dikarya</taxon>
        <taxon>Ascomycota</taxon>
        <taxon>Pezizomycotina</taxon>
        <taxon>Dothideomycetes</taxon>
        <taxon>Dothideomycetidae</taxon>
        <taxon>Mycosphaerellales</taxon>
        <taxon>Mycosphaerellaceae</taxon>
        <taxon>Septoria</taxon>
    </lineage>
</organism>
<keyword evidence="3" id="KW-0732">Signal</keyword>
<dbReference type="GO" id="GO:0005975">
    <property type="term" value="P:carbohydrate metabolic process"/>
    <property type="evidence" value="ECO:0007669"/>
    <property type="project" value="InterPro"/>
</dbReference>